<evidence type="ECO:0000256" key="3">
    <source>
        <dbReference type="ARBA" id="ARBA00022884"/>
    </source>
</evidence>
<evidence type="ECO:0000256" key="1">
    <source>
        <dbReference type="ARBA" id="ARBA00005952"/>
    </source>
</evidence>
<keyword evidence="4 6" id="KW-0805">Transcription regulation</keyword>
<dbReference type="CDD" id="cd00619">
    <property type="entry name" value="Terminator_NusB"/>
    <property type="match status" value="1"/>
</dbReference>
<dbReference type="GO" id="GO:0031564">
    <property type="term" value="P:transcription antitermination"/>
    <property type="evidence" value="ECO:0007669"/>
    <property type="project" value="UniProtKB-KW"/>
</dbReference>
<feature type="region of interest" description="Disordered" evidence="7">
    <location>
        <begin position="157"/>
        <end position="178"/>
    </location>
</feature>
<sequence length="198" mass="22812">MKNRRKSRELTLQALFYMDMRQNISMEALELYQGCFDIPVESEPFFLALAKGVMENILQIDRIIERFSSNWKISRMPCVDRNIMRTAVYEMMFCRDIPIKVSINEAIDIGKKFGTEESGAFINGILDSIHIALEKKEIQTDFSSRVIIPESISYESYNKPEKGDEPEPAKFSQVKGHPGVVRRRVKNVQACPDAIQKQ</sequence>
<evidence type="ECO:0000313" key="10">
    <source>
        <dbReference type="Proteomes" id="UP000663720"/>
    </source>
</evidence>
<dbReference type="Pfam" id="PF01029">
    <property type="entry name" value="NusB"/>
    <property type="match status" value="1"/>
</dbReference>
<comment type="similarity">
    <text evidence="1 6">Belongs to the NusB family.</text>
</comment>
<evidence type="ECO:0000256" key="2">
    <source>
        <dbReference type="ARBA" id="ARBA00022814"/>
    </source>
</evidence>
<dbReference type="PANTHER" id="PTHR11078">
    <property type="entry name" value="N UTILIZATION SUBSTANCE PROTEIN B-RELATED"/>
    <property type="match status" value="1"/>
</dbReference>
<dbReference type="GO" id="GO:0005829">
    <property type="term" value="C:cytosol"/>
    <property type="evidence" value="ECO:0007669"/>
    <property type="project" value="TreeGrafter"/>
</dbReference>
<evidence type="ECO:0000256" key="4">
    <source>
        <dbReference type="ARBA" id="ARBA00023015"/>
    </source>
</evidence>
<dbReference type="RefSeq" id="WP_207691249.1">
    <property type="nucleotide sequence ID" value="NZ_CP061799.1"/>
</dbReference>
<dbReference type="PANTHER" id="PTHR11078:SF3">
    <property type="entry name" value="ANTITERMINATION NUSB DOMAIN-CONTAINING PROTEIN"/>
    <property type="match status" value="1"/>
</dbReference>
<organism evidence="9 10">
    <name type="scientific">Desulfonema limicola</name>
    <dbReference type="NCBI Taxonomy" id="45656"/>
    <lineage>
        <taxon>Bacteria</taxon>
        <taxon>Pseudomonadati</taxon>
        <taxon>Thermodesulfobacteriota</taxon>
        <taxon>Desulfobacteria</taxon>
        <taxon>Desulfobacterales</taxon>
        <taxon>Desulfococcaceae</taxon>
        <taxon>Desulfonema</taxon>
    </lineage>
</organism>
<dbReference type="GO" id="GO:0006353">
    <property type="term" value="P:DNA-templated transcription termination"/>
    <property type="evidence" value="ECO:0007669"/>
    <property type="project" value="UniProtKB-UniRule"/>
</dbReference>
<feature type="compositionally biased region" description="Basic and acidic residues" evidence="7">
    <location>
        <begin position="158"/>
        <end position="168"/>
    </location>
</feature>
<keyword evidence="3 6" id="KW-0694">RNA-binding</keyword>
<keyword evidence="10" id="KW-1185">Reference proteome</keyword>
<accession>A0A975B648</accession>
<gene>
    <name evidence="6 9" type="primary">nusB</name>
    <name evidence="9" type="ORF">dnl_17720</name>
</gene>
<dbReference type="Gene3D" id="1.10.940.10">
    <property type="entry name" value="NusB-like"/>
    <property type="match status" value="1"/>
</dbReference>
<evidence type="ECO:0000313" key="9">
    <source>
        <dbReference type="EMBL" id="QTA79501.1"/>
    </source>
</evidence>
<keyword evidence="2 6" id="KW-0889">Transcription antitermination</keyword>
<evidence type="ECO:0000259" key="8">
    <source>
        <dbReference type="Pfam" id="PF01029"/>
    </source>
</evidence>
<dbReference type="HAMAP" id="MF_00073">
    <property type="entry name" value="NusB"/>
    <property type="match status" value="1"/>
</dbReference>
<dbReference type="InterPro" id="IPR006027">
    <property type="entry name" value="NusB_RsmB_TIM44"/>
</dbReference>
<dbReference type="InterPro" id="IPR035926">
    <property type="entry name" value="NusB-like_sf"/>
</dbReference>
<evidence type="ECO:0000256" key="7">
    <source>
        <dbReference type="SAM" id="MobiDB-lite"/>
    </source>
</evidence>
<feature type="domain" description="NusB/RsmB/TIM44" evidence="8">
    <location>
        <begin position="5"/>
        <end position="129"/>
    </location>
</feature>
<dbReference type="EMBL" id="CP061799">
    <property type="protein sequence ID" value="QTA79501.1"/>
    <property type="molecule type" value="Genomic_DNA"/>
</dbReference>
<evidence type="ECO:0000256" key="5">
    <source>
        <dbReference type="ARBA" id="ARBA00023163"/>
    </source>
</evidence>
<dbReference type="NCBIfam" id="TIGR01951">
    <property type="entry name" value="nusB"/>
    <property type="match status" value="1"/>
</dbReference>
<dbReference type="KEGG" id="dli:dnl_17720"/>
<dbReference type="SUPFAM" id="SSF48013">
    <property type="entry name" value="NusB-like"/>
    <property type="match status" value="1"/>
</dbReference>
<keyword evidence="5 6" id="KW-0804">Transcription</keyword>
<evidence type="ECO:0000256" key="6">
    <source>
        <dbReference type="HAMAP-Rule" id="MF_00073"/>
    </source>
</evidence>
<proteinExistence type="inferred from homology"/>
<reference evidence="9" key="1">
    <citation type="journal article" date="2021" name="Microb. Physiol.">
        <title>Proteogenomic Insights into the Physiology of Marine, Sulfate-Reducing, Filamentous Desulfonema limicola and Desulfonema magnum.</title>
        <authorList>
            <person name="Schnaars V."/>
            <person name="Wohlbrand L."/>
            <person name="Scheve S."/>
            <person name="Hinrichs C."/>
            <person name="Reinhardt R."/>
            <person name="Rabus R."/>
        </authorList>
    </citation>
    <scope>NUCLEOTIDE SEQUENCE</scope>
    <source>
        <strain evidence="9">5ac10</strain>
    </source>
</reference>
<dbReference type="InterPro" id="IPR011605">
    <property type="entry name" value="NusB_fam"/>
</dbReference>
<name>A0A975B648_9BACT</name>
<dbReference type="GO" id="GO:0003723">
    <property type="term" value="F:RNA binding"/>
    <property type="evidence" value="ECO:0007669"/>
    <property type="project" value="UniProtKB-UniRule"/>
</dbReference>
<dbReference type="AlphaFoldDB" id="A0A975B648"/>
<protein>
    <recommendedName>
        <fullName evidence="6">Transcription antitermination protein NusB</fullName>
    </recommendedName>
    <alternativeName>
        <fullName evidence="6">Antitermination factor NusB</fullName>
    </alternativeName>
</protein>
<comment type="function">
    <text evidence="6">Involved in transcription antitermination. Required for transcription of ribosomal RNA (rRNA) genes. Binds specifically to the boxA antiterminator sequence of the ribosomal RNA (rrn) operons.</text>
</comment>
<dbReference type="Proteomes" id="UP000663720">
    <property type="component" value="Chromosome"/>
</dbReference>